<comment type="caution">
    <text evidence="1">The sequence shown here is derived from an EMBL/GenBank/DDBJ whole genome shotgun (WGS) entry which is preliminary data.</text>
</comment>
<evidence type="ECO:0000313" key="2">
    <source>
        <dbReference type="Proteomes" id="UP001165101"/>
    </source>
</evidence>
<name>A0ACB5U9P8_CANBO</name>
<dbReference type="Proteomes" id="UP001165101">
    <property type="component" value="Unassembled WGS sequence"/>
</dbReference>
<sequence>MLENSNINNEDIARDPQAVVDVLNFYMSNSANNTPLMDQNSKFKFSDLSTQQQLQNLKLQAQQQILQNQLKNNLLNTSNNNNNNNNNSTSIIPPSIAPNPNLLPSRKAPAPPGSSSSNTSASTSKNPDDSLKTNDKSTTIT</sequence>
<gene>
    <name evidence="1" type="ORF">Cboi01_000665200</name>
</gene>
<accession>A0ACB5U9P8</accession>
<proteinExistence type="predicted"/>
<organism evidence="1 2">
    <name type="scientific">Candida boidinii</name>
    <name type="common">Yeast</name>
    <dbReference type="NCBI Taxonomy" id="5477"/>
    <lineage>
        <taxon>Eukaryota</taxon>
        <taxon>Fungi</taxon>
        <taxon>Dikarya</taxon>
        <taxon>Ascomycota</taxon>
        <taxon>Saccharomycotina</taxon>
        <taxon>Pichiomycetes</taxon>
        <taxon>Pichiales</taxon>
        <taxon>Pichiaceae</taxon>
        <taxon>Ogataea</taxon>
        <taxon>Ogataea/Candida clade</taxon>
    </lineage>
</organism>
<keyword evidence="2" id="KW-1185">Reference proteome</keyword>
<dbReference type="EMBL" id="BSXV01008090">
    <property type="protein sequence ID" value="GMF05976.1"/>
    <property type="molecule type" value="Genomic_DNA"/>
</dbReference>
<reference evidence="1" key="1">
    <citation type="submission" date="2023-04" db="EMBL/GenBank/DDBJ databases">
        <title>Candida boidinii NBRC 1967.</title>
        <authorList>
            <person name="Ichikawa N."/>
            <person name="Sato H."/>
            <person name="Tonouchi N."/>
        </authorList>
    </citation>
    <scope>NUCLEOTIDE SEQUENCE</scope>
    <source>
        <strain evidence="1">NBRC 1967</strain>
    </source>
</reference>
<evidence type="ECO:0000313" key="1">
    <source>
        <dbReference type="EMBL" id="GMF05976.1"/>
    </source>
</evidence>
<protein>
    <submittedName>
        <fullName evidence="1">Unnamed protein product</fullName>
    </submittedName>
</protein>